<feature type="non-terminal residue" evidence="1">
    <location>
        <position position="1"/>
    </location>
</feature>
<accession>A0A392UF24</accession>
<evidence type="ECO:0000313" key="2">
    <source>
        <dbReference type="Proteomes" id="UP000265520"/>
    </source>
</evidence>
<organism evidence="1 2">
    <name type="scientific">Trifolium medium</name>
    <dbReference type="NCBI Taxonomy" id="97028"/>
    <lineage>
        <taxon>Eukaryota</taxon>
        <taxon>Viridiplantae</taxon>
        <taxon>Streptophyta</taxon>
        <taxon>Embryophyta</taxon>
        <taxon>Tracheophyta</taxon>
        <taxon>Spermatophyta</taxon>
        <taxon>Magnoliopsida</taxon>
        <taxon>eudicotyledons</taxon>
        <taxon>Gunneridae</taxon>
        <taxon>Pentapetalae</taxon>
        <taxon>rosids</taxon>
        <taxon>fabids</taxon>
        <taxon>Fabales</taxon>
        <taxon>Fabaceae</taxon>
        <taxon>Papilionoideae</taxon>
        <taxon>50 kb inversion clade</taxon>
        <taxon>NPAAA clade</taxon>
        <taxon>Hologalegina</taxon>
        <taxon>IRL clade</taxon>
        <taxon>Trifolieae</taxon>
        <taxon>Trifolium</taxon>
    </lineage>
</organism>
<protein>
    <submittedName>
        <fullName evidence="1">Uncharacterized protein</fullName>
    </submittedName>
</protein>
<evidence type="ECO:0000313" key="1">
    <source>
        <dbReference type="EMBL" id="MCI72123.1"/>
    </source>
</evidence>
<proteinExistence type="predicted"/>
<dbReference type="EMBL" id="LXQA010810981">
    <property type="protein sequence ID" value="MCI72123.1"/>
    <property type="molecule type" value="Genomic_DNA"/>
</dbReference>
<name>A0A392UF24_9FABA</name>
<comment type="caution">
    <text evidence="1">The sequence shown here is derived from an EMBL/GenBank/DDBJ whole genome shotgun (WGS) entry which is preliminary data.</text>
</comment>
<reference evidence="1 2" key="1">
    <citation type="journal article" date="2018" name="Front. Plant Sci.">
        <title>Red Clover (Trifolium pratense) and Zigzag Clover (T. medium) - A Picture of Genomic Similarities and Differences.</title>
        <authorList>
            <person name="Dluhosova J."/>
            <person name="Istvanek J."/>
            <person name="Nedelnik J."/>
            <person name="Repkova J."/>
        </authorList>
    </citation>
    <scope>NUCLEOTIDE SEQUENCE [LARGE SCALE GENOMIC DNA]</scope>
    <source>
        <strain evidence="2">cv. 10/8</strain>
        <tissue evidence="1">Leaf</tissue>
    </source>
</reference>
<keyword evidence="2" id="KW-1185">Reference proteome</keyword>
<dbReference type="AlphaFoldDB" id="A0A392UF24"/>
<sequence>LTTLLLDNDSVHLQIITVTRREGVSPGETVAIGRHFSPEILELSGLVSLGARRAKASERF</sequence>
<dbReference type="Proteomes" id="UP000265520">
    <property type="component" value="Unassembled WGS sequence"/>
</dbReference>